<dbReference type="RefSeq" id="WP_133222888.1">
    <property type="nucleotide sequence ID" value="NZ_NRSG01000321.1"/>
</dbReference>
<protein>
    <recommendedName>
        <fullName evidence="8">Crp/Fnr family transcriptional regulator</fullName>
    </recommendedName>
</protein>
<dbReference type="InterPro" id="IPR036390">
    <property type="entry name" value="WH_DNA-bd_sf"/>
</dbReference>
<name>A0ABS1D3U9_9PROT</name>
<keyword evidence="1" id="KW-0805">Transcription regulation</keyword>
<keyword evidence="7" id="KW-1185">Reference proteome</keyword>
<dbReference type="SMART" id="SM00419">
    <property type="entry name" value="HTH_CRP"/>
    <property type="match status" value="1"/>
</dbReference>
<keyword evidence="2" id="KW-0238">DNA-binding</keyword>
<organism evidence="6 7">
    <name type="scientific">Paracraurococcus ruber</name>
    <dbReference type="NCBI Taxonomy" id="77675"/>
    <lineage>
        <taxon>Bacteria</taxon>
        <taxon>Pseudomonadati</taxon>
        <taxon>Pseudomonadota</taxon>
        <taxon>Alphaproteobacteria</taxon>
        <taxon>Acetobacterales</taxon>
        <taxon>Roseomonadaceae</taxon>
        <taxon>Paracraurococcus</taxon>
    </lineage>
</organism>
<feature type="domain" description="Cyclic nucleotide-binding" evidence="4">
    <location>
        <begin position="37"/>
        <end position="157"/>
    </location>
</feature>
<dbReference type="InterPro" id="IPR012318">
    <property type="entry name" value="HTH_CRP"/>
</dbReference>
<dbReference type="InterPro" id="IPR036388">
    <property type="entry name" value="WH-like_DNA-bd_sf"/>
</dbReference>
<dbReference type="PROSITE" id="PS50042">
    <property type="entry name" value="CNMP_BINDING_3"/>
    <property type="match status" value="1"/>
</dbReference>
<evidence type="ECO:0000256" key="3">
    <source>
        <dbReference type="ARBA" id="ARBA00023163"/>
    </source>
</evidence>
<evidence type="ECO:0000256" key="1">
    <source>
        <dbReference type="ARBA" id="ARBA00023015"/>
    </source>
</evidence>
<dbReference type="Gene3D" id="1.10.10.10">
    <property type="entry name" value="Winged helix-like DNA-binding domain superfamily/Winged helix DNA-binding domain"/>
    <property type="match status" value="1"/>
</dbReference>
<evidence type="ECO:0008006" key="8">
    <source>
        <dbReference type="Google" id="ProtNLM"/>
    </source>
</evidence>
<sequence length="254" mass="27411">MARAGARDIPAAGTTHREDGMALAEQHREAVLAAHPILRHLQREDLRRLAATARMARHPRGATIFQKGDPGSSMMAVIRGRVKICSVSNEGRELLLNIIDTGGIFGEVAILDGRPRTADAVALEETDLLVLERGQFLPFLAGNPEALSRLLAALCQKLRQTSAHLEDALLREAPSRLASGLLRLAETFGRDAPDGTRLTIKLSQQQIGNLIGTSRESVNKALNDWVRAGVLGMEAGMILIRDRAALEEIAAAEA</sequence>
<evidence type="ECO:0000259" key="5">
    <source>
        <dbReference type="PROSITE" id="PS51063"/>
    </source>
</evidence>
<dbReference type="PROSITE" id="PS00889">
    <property type="entry name" value="CNMP_BINDING_2"/>
    <property type="match status" value="1"/>
</dbReference>
<dbReference type="Pfam" id="PF00027">
    <property type="entry name" value="cNMP_binding"/>
    <property type="match status" value="1"/>
</dbReference>
<dbReference type="PROSITE" id="PS51063">
    <property type="entry name" value="HTH_CRP_2"/>
    <property type="match status" value="1"/>
</dbReference>
<evidence type="ECO:0000256" key="2">
    <source>
        <dbReference type="ARBA" id="ARBA00023125"/>
    </source>
</evidence>
<feature type="domain" description="HTH crp-type" evidence="5">
    <location>
        <begin position="171"/>
        <end position="244"/>
    </location>
</feature>
<dbReference type="InterPro" id="IPR014710">
    <property type="entry name" value="RmlC-like_jellyroll"/>
</dbReference>
<gene>
    <name evidence="6" type="ORF">CKO45_25360</name>
</gene>
<dbReference type="SUPFAM" id="SSF46785">
    <property type="entry name" value="Winged helix' DNA-binding domain"/>
    <property type="match status" value="1"/>
</dbReference>
<accession>A0ABS1D3U9</accession>
<keyword evidence="3" id="KW-0804">Transcription</keyword>
<comment type="caution">
    <text evidence="6">The sequence shown here is derived from an EMBL/GenBank/DDBJ whole genome shotgun (WGS) entry which is preliminary data.</text>
</comment>
<dbReference type="InterPro" id="IPR050397">
    <property type="entry name" value="Env_Response_Regulators"/>
</dbReference>
<dbReference type="InterPro" id="IPR000595">
    <property type="entry name" value="cNMP-bd_dom"/>
</dbReference>
<dbReference type="Proteomes" id="UP000697995">
    <property type="component" value="Unassembled WGS sequence"/>
</dbReference>
<dbReference type="Pfam" id="PF13545">
    <property type="entry name" value="HTH_Crp_2"/>
    <property type="match status" value="1"/>
</dbReference>
<evidence type="ECO:0000313" key="6">
    <source>
        <dbReference type="EMBL" id="MBK1661541.1"/>
    </source>
</evidence>
<dbReference type="Gene3D" id="2.60.120.10">
    <property type="entry name" value="Jelly Rolls"/>
    <property type="match status" value="1"/>
</dbReference>
<dbReference type="InterPro" id="IPR018490">
    <property type="entry name" value="cNMP-bd_dom_sf"/>
</dbReference>
<dbReference type="SMART" id="SM00100">
    <property type="entry name" value="cNMP"/>
    <property type="match status" value="1"/>
</dbReference>
<evidence type="ECO:0000313" key="7">
    <source>
        <dbReference type="Proteomes" id="UP000697995"/>
    </source>
</evidence>
<dbReference type="PANTHER" id="PTHR24567">
    <property type="entry name" value="CRP FAMILY TRANSCRIPTIONAL REGULATORY PROTEIN"/>
    <property type="match status" value="1"/>
</dbReference>
<proteinExistence type="predicted"/>
<reference evidence="6 7" key="1">
    <citation type="journal article" date="2020" name="Microorganisms">
        <title>Osmotic Adaptation and Compatible Solute Biosynthesis of Phototrophic Bacteria as Revealed from Genome Analyses.</title>
        <authorList>
            <person name="Imhoff J.F."/>
            <person name="Rahn T."/>
            <person name="Kunzel S."/>
            <person name="Keller A."/>
            <person name="Neulinger S.C."/>
        </authorList>
    </citation>
    <scope>NUCLEOTIDE SEQUENCE [LARGE SCALE GENOMIC DNA]</scope>
    <source>
        <strain evidence="6 7">DSM 15382</strain>
    </source>
</reference>
<dbReference type="CDD" id="cd00038">
    <property type="entry name" value="CAP_ED"/>
    <property type="match status" value="1"/>
</dbReference>
<evidence type="ECO:0000259" key="4">
    <source>
        <dbReference type="PROSITE" id="PS50042"/>
    </source>
</evidence>
<dbReference type="SUPFAM" id="SSF51206">
    <property type="entry name" value="cAMP-binding domain-like"/>
    <property type="match status" value="1"/>
</dbReference>
<dbReference type="PANTHER" id="PTHR24567:SF68">
    <property type="entry name" value="DNA-BINDING TRANSCRIPTIONAL DUAL REGULATOR CRP"/>
    <property type="match status" value="1"/>
</dbReference>
<dbReference type="InterPro" id="IPR018488">
    <property type="entry name" value="cNMP-bd_CS"/>
</dbReference>
<dbReference type="EMBL" id="NRSG01000321">
    <property type="protein sequence ID" value="MBK1661541.1"/>
    <property type="molecule type" value="Genomic_DNA"/>
</dbReference>